<dbReference type="PANTHER" id="PTHR34685">
    <property type="entry name" value="RED CHLOROPHYLL CATABOLITE REDUCTASE, CHLOROPLASTIC"/>
    <property type="match status" value="1"/>
</dbReference>
<dbReference type="Pfam" id="PF06405">
    <property type="entry name" value="RCC_reductase"/>
    <property type="match status" value="1"/>
</dbReference>
<reference evidence="3 4" key="1">
    <citation type="journal article" date="2014" name="Nat. Commun.">
        <title>Klebsormidium flaccidum genome reveals primary factors for plant terrestrial adaptation.</title>
        <authorList>
            <person name="Hori K."/>
            <person name="Maruyama F."/>
            <person name="Fujisawa T."/>
            <person name="Togashi T."/>
            <person name="Yamamoto N."/>
            <person name="Seo M."/>
            <person name="Sato S."/>
            <person name="Yamada T."/>
            <person name="Mori H."/>
            <person name="Tajima N."/>
            <person name="Moriyama T."/>
            <person name="Ikeuchi M."/>
            <person name="Watanabe M."/>
            <person name="Wada H."/>
            <person name="Kobayashi K."/>
            <person name="Saito M."/>
            <person name="Masuda T."/>
            <person name="Sasaki-Sekimoto Y."/>
            <person name="Mashiguchi K."/>
            <person name="Awai K."/>
            <person name="Shimojima M."/>
            <person name="Masuda S."/>
            <person name="Iwai M."/>
            <person name="Nobusawa T."/>
            <person name="Narise T."/>
            <person name="Kondo S."/>
            <person name="Saito H."/>
            <person name="Sato R."/>
            <person name="Murakawa M."/>
            <person name="Ihara Y."/>
            <person name="Oshima-Yamada Y."/>
            <person name="Ohtaka K."/>
            <person name="Satoh M."/>
            <person name="Sonobe K."/>
            <person name="Ishii M."/>
            <person name="Ohtani R."/>
            <person name="Kanamori-Sato M."/>
            <person name="Honoki R."/>
            <person name="Miyazaki D."/>
            <person name="Mochizuki H."/>
            <person name="Umetsu J."/>
            <person name="Higashi K."/>
            <person name="Shibata D."/>
            <person name="Kamiya Y."/>
            <person name="Sato N."/>
            <person name="Nakamura Y."/>
            <person name="Tabata S."/>
            <person name="Ida S."/>
            <person name="Kurokawa K."/>
            <person name="Ohta H."/>
        </authorList>
    </citation>
    <scope>NUCLEOTIDE SEQUENCE [LARGE SCALE GENOMIC DNA]</scope>
    <source>
        <strain evidence="3 4">NIES-2285</strain>
    </source>
</reference>
<feature type="region of interest" description="Disordered" evidence="1">
    <location>
        <begin position="456"/>
        <end position="506"/>
    </location>
</feature>
<accession>A0A1Y1HLT1</accession>
<organism evidence="3 4">
    <name type="scientific">Klebsormidium nitens</name>
    <name type="common">Green alga</name>
    <name type="synonym">Ulothrix nitens</name>
    <dbReference type="NCBI Taxonomy" id="105231"/>
    <lineage>
        <taxon>Eukaryota</taxon>
        <taxon>Viridiplantae</taxon>
        <taxon>Streptophyta</taxon>
        <taxon>Klebsormidiophyceae</taxon>
        <taxon>Klebsormidiales</taxon>
        <taxon>Klebsormidiaceae</taxon>
        <taxon>Klebsormidium</taxon>
    </lineage>
</organism>
<feature type="region of interest" description="Disordered" evidence="1">
    <location>
        <begin position="299"/>
        <end position="327"/>
    </location>
</feature>
<dbReference type="InterPro" id="IPR012674">
    <property type="entry name" value="Calycin"/>
</dbReference>
<dbReference type="InterPro" id="IPR022017">
    <property type="entry name" value="BFA1-like_DUF3598"/>
</dbReference>
<evidence type="ECO:0000313" key="4">
    <source>
        <dbReference type="Proteomes" id="UP000054558"/>
    </source>
</evidence>
<sequence length="690" mass="76603">MICQTVGARVSGGTALERLSSTRTIPGSSQSALHSLPLSKQFCRQRGKGSVCVNRRPSESISQAHTARRALKAGFQRTALVRTEVSKRSVRSVVPSAATMVSDSGKVGDIPNDWDDEIEASGMHAAGYYIYNVIMQVMEEQFGDQLQPSRTPADIRYYKNADGSVKGDLPMRAGNGQDTWFLIQSRLGVDRPGMPGQPGSKMALWSVMMWLGPATDAPHCTFEISVSPDKIFLVADMVPRRDLVGEPDYLDEVYEHSGAKDLHAKIKKDPRFTFYDSPDLYTHVALSPACICHTHTLGQGAGESSGTEEGGKTDGAGKSNGKSSGDRPVVAAMKEVVEPYVKGTLDNWIKVVKARARNVPPEEQEALSRRDKILKKEAVERDPGTAMLPMTLGPELGNKIARALVEGEPRQLSLEEHFLYQRPHWRHWYGVFTKWDAQSGETLETYKMERNIEEVEPEGKKIHHKNTRYKEDGVKTDGPYEFGSSGSKPDGVSHPYSDDSRTRQMPDGDTVHAFREVPEDLSKMFRAEIFFMAPDKQSRVCLLPLYDKEGNAWWVLGNREVSWNPEERPSVWSASNDVSRERSPPTGKLTGVERVMSADLLLGETVGVWKGYDQPVGKPLIGNLLPGSEYEVLHFPDGLTLCAPKFVKRGMGAFHLSAHWVANKKRVHQATVVYGESGKVESYRTGHYTR</sequence>
<feature type="domain" description="DUF3598" evidence="2">
    <location>
        <begin position="424"/>
        <end position="551"/>
    </location>
</feature>
<dbReference type="PANTHER" id="PTHR34685:SF2">
    <property type="entry name" value="RED CHLOROPHYLL CATABOLITE REDUCTASE, CHLOROPLASTIC"/>
    <property type="match status" value="1"/>
</dbReference>
<dbReference type="EMBL" id="DF236982">
    <property type="protein sequence ID" value="GAQ79580.1"/>
    <property type="molecule type" value="Genomic_DNA"/>
</dbReference>
<dbReference type="STRING" id="105231.A0A1Y1HLT1"/>
<dbReference type="Proteomes" id="UP000054558">
    <property type="component" value="Unassembled WGS sequence"/>
</dbReference>
<name>A0A1Y1HLT1_KLENI</name>
<feature type="region of interest" description="Disordered" evidence="1">
    <location>
        <begin position="569"/>
        <end position="589"/>
    </location>
</feature>
<proteinExistence type="predicted"/>
<gene>
    <name evidence="3" type="ORF">KFL_000330270</name>
</gene>
<dbReference type="OrthoDB" id="26525at2759"/>
<evidence type="ECO:0000259" key="2">
    <source>
        <dbReference type="Pfam" id="PF12204"/>
    </source>
</evidence>
<dbReference type="Pfam" id="PF12204">
    <property type="entry name" value="DUF3598_N"/>
    <property type="match status" value="1"/>
</dbReference>
<keyword evidence="4" id="KW-1185">Reference proteome</keyword>
<dbReference type="AlphaFoldDB" id="A0A1Y1HLT1"/>
<feature type="compositionally biased region" description="Basic and acidic residues" evidence="1">
    <location>
        <begin position="496"/>
        <end position="506"/>
    </location>
</feature>
<evidence type="ECO:0000313" key="3">
    <source>
        <dbReference type="EMBL" id="GAQ79580.1"/>
    </source>
</evidence>
<dbReference type="InterPro" id="IPR009439">
    <property type="entry name" value="RCC_reductase"/>
</dbReference>
<dbReference type="GO" id="GO:0051743">
    <property type="term" value="F:red chlorophyll catabolite reductase activity"/>
    <property type="evidence" value="ECO:0007669"/>
    <property type="project" value="InterPro"/>
</dbReference>
<dbReference type="SUPFAM" id="SSF50814">
    <property type="entry name" value="Lipocalins"/>
    <property type="match status" value="1"/>
</dbReference>
<evidence type="ECO:0000256" key="1">
    <source>
        <dbReference type="SAM" id="MobiDB-lite"/>
    </source>
</evidence>
<protein>
    <submittedName>
        <fullName evidence="3">Red chlorophyll catabolite reductase</fullName>
    </submittedName>
</protein>
<dbReference type="Gene3D" id="3.40.1500.20">
    <property type="match status" value="1"/>
</dbReference>